<evidence type="ECO:0000256" key="2">
    <source>
        <dbReference type="ARBA" id="ARBA00022741"/>
    </source>
</evidence>
<comment type="similarity">
    <text evidence="1">Belongs to the GSP E family.</text>
</comment>
<dbReference type="InterPro" id="IPR027417">
    <property type="entry name" value="P-loop_NTPase"/>
</dbReference>
<organism evidence="5 6">
    <name type="scientific">Lacticaseibacillus sharpeae JCM 1186 = DSM 20505</name>
    <dbReference type="NCBI Taxonomy" id="1291052"/>
    <lineage>
        <taxon>Bacteria</taxon>
        <taxon>Bacillati</taxon>
        <taxon>Bacillota</taxon>
        <taxon>Bacilli</taxon>
        <taxon>Lactobacillales</taxon>
        <taxon>Lactobacillaceae</taxon>
        <taxon>Lacticaseibacillus</taxon>
    </lineage>
</organism>
<dbReference type="InterPro" id="IPR001482">
    <property type="entry name" value="T2SS/T4SS_dom"/>
</dbReference>
<dbReference type="AlphaFoldDB" id="A0A0R1ZIN0"/>
<comment type="caution">
    <text evidence="5">The sequence shown here is derived from an EMBL/GenBank/DDBJ whole genome shotgun (WGS) entry which is preliminary data.</text>
</comment>
<dbReference type="GO" id="GO:0005886">
    <property type="term" value="C:plasma membrane"/>
    <property type="evidence" value="ECO:0007669"/>
    <property type="project" value="TreeGrafter"/>
</dbReference>
<dbReference type="OrthoDB" id="9808272at2"/>
<name>A0A0R1ZIN0_9LACO</name>
<dbReference type="Pfam" id="PF00437">
    <property type="entry name" value="T2SSE"/>
    <property type="match status" value="1"/>
</dbReference>
<evidence type="ECO:0000256" key="1">
    <source>
        <dbReference type="ARBA" id="ARBA00006611"/>
    </source>
</evidence>
<proteinExistence type="inferred from homology"/>
<evidence type="ECO:0000313" key="6">
    <source>
        <dbReference type="Proteomes" id="UP000051679"/>
    </source>
</evidence>
<feature type="domain" description="Bacterial type II secretion system protein E" evidence="4">
    <location>
        <begin position="29"/>
        <end position="43"/>
    </location>
</feature>
<sequence length="186" mass="19479">MEVSEPQFLQLQVNQVAGQTYASLLKASLRHRPDVVIIGELRDAETARAACEAALAGHIVLATVHTRSPADVPLRLVSLGVPQALVNGALRVSAQCELLPLEPVRPAVEVWSWRDGAGQRVSKTLAVQKAFATASAANVAASSASAALHAYQPPVDPGPIADVDVAVNGSWNEDGVVEAEEVHTGD</sequence>
<keyword evidence="2" id="KW-0547">Nucleotide-binding</keyword>
<dbReference type="STRING" id="1291052.FC18_GL002157"/>
<dbReference type="PROSITE" id="PS00662">
    <property type="entry name" value="T2SP_E"/>
    <property type="match status" value="1"/>
</dbReference>
<dbReference type="PATRIC" id="fig|1291052.5.peg.2221"/>
<dbReference type="EMBL" id="AYYO01000044">
    <property type="protein sequence ID" value="KRM54743.1"/>
    <property type="molecule type" value="Genomic_DNA"/>
</dbReference>
<evidence type="ECO:0000313" key="5">
    <source>
        <dbReference type="EMBL" id="KRM54743.1"/>
    </source>
</evidence>
<evidence type="ECO:0000259" key="4">
    <source>
        <dbReference type="PROSITE" id="PS00662"/>
    </source>
</evidence>
<dbReference type="PANTHER" id="PTHR30258">
    <property type="entry name" value="TYPE II SECRETION SYSTEM PROTEIN GSPE-RELATED"/>
    <property type="match status" value="1"/>
</dbReference>
<keyword evidence="6" id="KW-1185">Reference proteome</keyword>
<dbReference type="GO" id="GO:0005524">
    <property type="term" value="F:ATP binding"/>
    <property type="evidence" value="ECO:0007669"/>
    <property type="project" value="UniProtKB-KW"/>
</dbReference>
<dbReference type="PANTHER" id="PTHR30258:SF3">
    <property type="entry name" value="SLL1921 PROTEIN"/>
    <property type="match status" value="1"/>
</dbReference>
<dbReference type="Proteomes" id="UP000051679">
    <property type="component" value="Unassembled WGS sequence"/>
</dbReference>
<gene>
    <name evidence="5" type="ORF">FC18_GL002157</name>
</gene>
<dbReference type="Gene3D" id="3.40.50.300">
    <property type="entry name" value="P-loop containing nucleotide triphosphate hydrolases"/>
    <property type="match status" value="1"/>
</dbReference>
<keyword evidence="3" id="KW-0067">ATP-binding</keyword>
<protein>
    <recommendedName>
        <fullName evidence="4">Bacterial type II secretion system protein E domain-containing protein</fullName>
    </recommendedName>
</protein>
<reference evidence="5 6" key="1">
    <citation type="journal article" date="2015" name="Genome Announc.">
        <title>Expanding the biotechnology potential of lactobacilli through comparative genomics of 213 strains and associated genera.</title>
        <authorList>
            <person name="Sun Z."/>
            <person name="Harris H.M."/>
            <person name="McCann A."/>
            <person name="Guo C."/>
            <person name="Argimon S."/>
            <person name="Zhang W."/>
            <person name="Yang X."/>
            <person name="Jeffery I.B."/>
            <person name="Cooney J.C."/>
            <person name="Kagawa T.F."/>
            <person name="Liu W."/>
            <person name="Song Y."/>
            <person name="Salvetti E."/>
            <person name="Wrobel A."/>
            <person name="Rasinkangas P."/>
            <person name="Parkhill J."/>
            <person name="Rea M.C."/>
            <person name="O'Sullivan O."/>
            <person name="Ritari J."/>
            <person name="Douillard F.P."/>
            <person name="Paul Ross R."/>
            <person name="Yang R."/>
            <person name="Briner A.E."/>
            <person name="Felis G.E."/>
            <person name="de Vos W.M."/>
            <person name="Barrangou R."/>
            <person name="Klaenhammer T.R."/>
            <person name="Caufield P.W."/>
            <person name="Cui Y."/>
            <person name="Zhang H."/>
            <person name="O'Toole P.W."/>
        </authorList>
    </citation>
    <scope>NUCLEOTIDE SEQUENCE [LARGE SCALE GENOMIC DNA]</scope>
    <source>
        <strain evidence="5 6">DSM 20505</strain>
    </source>
</reference>
<dbReference type="GO" id="GO:0016887">
    <property type="term" value="F:ATP hydrolysis activity"/>
    <property type="evidence" value="ECO:0007669"/>
    <property type="project" value="TreeGrafter"/>
</dbReference>
<evidence type="ECO:0000256" key="3">
    <source>
        <dbReference type="ARBA" id="ARBA00022840"/>
    </source>
</evidence>
<dbReference type="SUPFAM" id="SSF52540">
    <property type="entry name" value="P-loop containing nucleoside triphosphate hydrolases"/>
    <property type="match status" value="1"/>
</dbReference>
<accession>A0A0R1ZIN0</accession>